<sequence length="144" mass="16260">MEAPATPRQSLKHDTATSSSDPSSQFRKCINILEEILDILPQKDKLAVQVQSVIDSLTERLHSTPTPNIGLATPTDCLRVEKHRIFDPANQPATPPRQILNDEYIETYMVPAAPEKPKRKRQAEDETEVMRSKRSCVKKSPQED</sequence>
<proteinExistence type="predicted"/>
<dbReference type="AlphaFoldDB" id="A0A395T2M7"/>
<evidence type="ECO:0000313" key="3">
    <source>
        <dbReference type="Proteomes" id="UP000266234"/>
    </source>
</evidence>
<organism evidence="2 3">
    <name type="scientific">Fusarium longipes</name>
    <dbReference type="NCBI Taxonomy" id="694270"/>
    <lineage>
        <taxon>Eukaryota</taxon>
        <taxon>Fungi</taxon>
        <taxon>Dikarya</taxon>
        <taxon>Ascomycota</taxon>
        <taxon>Pezizomycotina</taxon>
        <taxon>Sordariomycetes</taxon>
        <taxon>Hypocreomycetidae</taxon>
        <taxon>Hypocreales</taxon>
        <taxon>Nectriaceae</taxon>
        <taxon>Fusarium</taxon>
    </lineage>
</organism>
<dbReference type="Proteomes" id="UP000266234">
    <property type="component" value="Unassembled WGS sequence"/>
</dbReference>
<name>A0A395T2M7_9HYPO</name>
<evidence type="ECO:0000313" key="2">
    <source>
        <dbReference type="EMBL" id="RGP78958.1"/>
    </source>
</evidence>
<feature type="region of interest" description="Disordered" evidence="1">
    <location>
        <begin position="1"/>
        <end position="24"/>
    </location>
</feature>
<gene>
    <name evidence="2" type="ORF">FLONG3_2864</name>
</gene>
<keyword evidence="3" id="KW-1185">Reference proteome</keyword>
<accession>A0A395T2M7</accession>
<dbReference type="EMBL" id="PXOG01000056">
    <property type="protein sequence ID" value="RGP78958.1"/>
    <property type="molecule type" value="Genomic_DNA"/>
</dbReference>
<protein>
    <submittedName>
        <fullName evidence="2">Uncharacterized protein</fullName>
    </submittedName>
</protein>
<reference evidence="2 3" key="1">
    <citation type="journal article" date="2018" name="PLoS Pathog.">
        <title>Evolution of structural diversity of trichothecenes, a family of toxins produced by plant pathogenic and entomopathogenic fungi.</title>
        <authorList>
            <person name="Proctor R.H."/>
            <person name="McCormick S.P."/>
            <person name="Kim H.S."/>
            <person name="Cardoza R.E."/>
            <person name="Stanley A.M."/>
            <person name="Lindo L."/>
            <person name="Kelly A."/>
            <person name="Brown D.W."/>
            <person name="Lee T."/>
            <person name="Vaughan M.M."/>
            <person name="Alexander N.J."/>
            <person name="Busman M."/>
            <person name="Gutierrez S."/>
        </authorList>
    </citation>
    <scope>NUCLEOTIDE SEQUENCE [LARGE SCALE GENOMIC DNA]</scope>
    <source>
        <strain evidence="2 3">NRRL 20695</strain>
    </source>
</reference>
<feature type="compositionally biased region" description="Basic and acidic residues" evidence="1">
    <location>
        <begin position="122"/>
        <end position="131"/>
    </location>
</feature>
<feature type="region of interest" description="Disordered" evidence="1">
    <location>
        <begin position="112"/>
        <end position="144"/>
    </location>
</feature>
<evidence type="ECO:0000256" key="1">
    <source>
        <dbReference type="SAM" id="MobiDB-lite"/>
    </source>
</evidence>
<comment type="caution">
    <text evidence="2">The sequence shown here is derived from an EMBL/GenBank/DDBJ whole genome shotgun (WGS) entry which is preliminary data.</text>
</comment>